<dbReference type="InterPro" id="IPR012675">
    <property type="entry name" value="Beta-grasp_dom_sf"/>
</dbReference>
<accession>A0A7C3J3V1</accession>
<dbReference type="InterPro" id="IPR027980">
    <property type="entry name" value="RACo_C"/>
</dbReference>
<dbReference type="Gene3D" id="3.10.20.880">
    <property type="match status" value="1"/>
</dbReference>
<protein>
    <submittedName>
        <fullName evidence="2">DUF4445 domain-containing protein</fullName>
    </submittedName>
</protein>
<dbReference type="Pfam" id="PF00111">
    <property type="entry name" value="Fer2"/>
    <property type="match status" value="1"/>
</dbReference>
<dbReference type="Gene3D" id="3.10.20.30">
    <property type="match status" value="1"/>
</dbReference>
<evidence type="ECO:0000313" key="2">
    <source>
        <dbReference type="EMBL" id="HFK20213.1"/>
    </source>
</evidence>
<dbReference type="GO" id="GO:0051536">
    <property type="term" value="F:iron-sulfur cluster binding"/>
    <property type="evidence" value="ECO:0007669"/>
    <property type="project" value="InterPro"/>
</dbReference>
<dbReference type="Gene3D" id="3.30.420.480">
    <property type="entry name" value="Domain of unknown function (DUF4445)"/>
    <property type="match status" value="1"/>
</dbReference>
<gene>
    <name evidence="2" type="ORF">ENS19_02930</name>
</gene>
<feature type="domain" description="2Fe-2S ferredoxin-type" evidence="1">
    <location>
        <begin position="19"/>
        <end position="111"/>
    </location>
</feature>
<dbReference type="Pfam" id="PF17650">
    <property type="entry name" value="RACo_linker"/>
    <property type="match status" value="1"/>
</dbReference>
<name>A0A7C3J3V1_9CREN</name>
<dbReference type="InterPro" id="IPR040506">
    <property type="entry name" value="RACo_linker"/>
</dbReference>
<dbReference type="PROSITE" id="PS51085">
    <property type="entry name" value="2FE2S_FER_2"/>
    <property type="match status" value="1"/>
</dbReference>
<dbReference type="InterPro" id="IPR001041">
    <property type="entry name" value="2Fe-2S_ferredoxin-type"/>
</dbReference>
<dbReference type="Pfam" id="PF17651">
    <property type="entry name" value="Raco_middle"/>
    <property type="match status" value="1"/>
</dbReference>
<dbReference type="PANTHER" id="PTHR42895">
    <property type="entry name" value="IRON-SULFUR CLUSTER-BINDING PROTEIN-RELATED"/>
    <property type="match status" value="1"/>
</dbReference>
<dbReference type="PANTHER" id="PTHR42895:SF2">
    <property type="entry name" value="IRON-SULFUR CLUSTER PROTEIN"/>
    <property type="match status" value="1"/>
</dbReference>
<dbReference type="EMBL" id="DSTX01000002">
    <property type="protein sequence ID" value="HFK20213.1"/>
    <property type="molecule type" value="Genomic_DNA"/>
</dbReference>
<dbReference type="CDD" id="cd00207">
    <property type="entry name" value="fer2"/>
    <property type="match status" value="1"/>
</dbReference>
<dbReference type="SUPFAM" id="SSF54292">
    <property type="entry name" value="2Fe-2S ferredoxin-like"/>
    <property type="match status" value="1"/>
</dbReference>
<comment type="caution">
    <text evidence="2">The sequence shown here is derived from an EMBL/GenBank/DDBJ whole genome shotgun (WGS) entry which is preliminary data.</text>
</comment>
<dbReference type="InterPro" id="IPR041414">
    <property type="entry name" value="Raco-like_middle"/>
</dbReference>
<dbReference type="SUPFAM" id="SSF53067">
    <property type="entry name" value="Actin-like ATPase domain"/>
    <property type="match status" value="1"/>
</dbReference>
<dbReference type="InterPro" id="IPR043129">
    <property type="entry name" value="ATPase_NBD"/>
</dbReference>
<dbReference type="InterPro" id="IPR042259">
    <property type="entry name" value="Raco-like_middle_sf"/>
</dbReference>
<dbReference type="InterPro" id="IPR036010">
    <property type="entry name" value="2Fe-2S_ferredoxin-like_sf"/>
</dbReference>
<organism evidence="2">
    <name type="scientific">Candidatus Methanomethylicus mesodigestus</name>
    <dbReference type="NCBI Taxonomy" id="1867258"/>
    <lineage>
        <taxon>Archaea</taxon>
        <taxon>Thermoproteota</taxon>
        <taxon>Methanosuratincolia</taxon>
        <taxon>Candidatus Methanomethylicales</taxon>
        <taxon>Candidatus Methanomethylicaceae</taxon>
        <taxon>Candidatus Methanomethylicus</taxon>
    </lineage>
</organism>
<proteinExistence type="predicted"/>
<dbReference type="AlphaFoldDB" id="A0A7C3J3V1"/>
<sequence>MATHQKSSDDSARLNEMTFEVRFLPEGKRASIAEGSTLMTAAMNADVDLANICGGKGYCGKCQVELIEGKLSDLTVMEQKRISPEKIAKGFRLACQAKVLGNVTVKVPDQSRVGRQRLVIMGKEPRVEIKSNVQKLFLEIPPPTLHDLVADDERLMQAIAAKTGKKPKLDYLLSRVAPRILREGEFKVTATLLANETVVGIQKGDTTRSSYGVAVDIGTTKLAVFLVDLNDGSIIFADGIMNPQIRFGEDVISRINYASQGPRELEEVQKTIVAGINELIQKGLDETGVIREDVNEMAVVGNTAMHHLFVGIDVKSLGLAPYAAGMGNANDLLARDLGIGINPSGNVHVLPNVAGFVGADAIADILASRLHEKEKMTLLMDVGTNTEVMLGNKEGIWSCSTASGPAFEGAHIRNGMRAATGAIEKVKITESGEVVCKTIEDEKARGICGSGIIDSVAEMLRSGIMDTSGRILIGVSDRVRDGPNGREFLLVPKEETSSGKEDIVVTQDDVREIQKAKAAMYAGYMTLLKKSGMRKDQLSEIIIAGAFGNYIDPASARIIGMIPEMPLEKISFTGNTAGSGARMCLKSLNARGEAKEVARKMKYVELAAEPIFVEEYINAMYLPNSSLEDFPETTSLIKAPKVVKKYVRR</sequence>
<evidence type="ECO:0000259" key="1">
    <source>
        <dbReference type="PROSITE" id="PS51085"/>
    </source>
</evidence>
<dbReference type="Pfam" id="PF14574">
    <property type="entry name" value="RACo_C_ter"/>
    <property type="match status" value="1"/>
</dbReference>
<reference evidence="2" key="1">
    <citation type="journal article" date="2020" name="mSystems">
        <title>Genome- and Community-Level Interaction Insights into Carbon Utilization and Element Cycling Functions of Hydrothermarchaeota in Hydrothermal Sediment.</title>
        <authorList>
            <person name="Zhou Z."/>
            <person name="Liu Y."/>
            <person name="Xu W."/>
            <person name="Pan J."/>
            <person name="Luo Z.H."/>
            <person name="Li M."/>
        </authorList>
    </citation>
    <scope>NUCLEOTIDE SEQUENCE [LARGE SCALE GENOMIC DNA]</scope>
    <source>
        <strain evidence="2">SpSt-468</strain>
    </source>
</reference>
<dbReference type="InterPro" id="IPR052911">
    <property type="entry name" value="Corrinoid_activation_enz"/>
</dbReference>